<dbReference type="Pfam" id="PF23609">
    <property type="entry name" value="Beta-prop_EIPR1"/>
    <property type="match status" value="1"/>
</dbReference>
<dbReference type="Gene3D" id="2.130.10.10">
    <property type="entry name" value="YVTN repeat-like/Quinoprotein amine dehydrogenase"/>
    <property type="match status" value="1"/>
</dbReference>
<keyword evidence="3" id="KW-0677">Repeat</keyword>
<evidence type="ECO:0000313" key="7">
    <source>
        <dbReference type="Proteomes" id="UP001189429"/>
    </source>
</evidence>
<reference evidence="6" key="1">
    <citation type="submission" date="2023-10" db="EMBL/GenBank/DDBJ databases">
        <authorList>
            <person name="Chen Y."/>
            <person name="Shah S."/>
            <person name="Dougan E. K."/>
            <person name="Thang M."/>
            <person name="Chan C."/>
        </authorList>
    </citation>
    <scope>NUCLEOTIDE SEQUENCE [LARGE SCALE GENOMIC DNA]</scope>
</reference>
<dbReference type="Pfam" id="PF00400">
    <property type="entry name" value="WD40"/>
    <property type="match status" value="1"/>
</dbReference>
<dbReference type="Proteomes" id="UP001189429">
    <property type="component" value="Unassembled WGS sequence"/>
</dbReference>
<dbReference type="PANTHER" id="PTHR14205:SF15">
    <property type="entry name" value="EARP AND GARP COMPLEX-INTERACTING PROTEIN 1"/>
    <property type="match status" value="1"/>
</dbReference>
<comment type="caution">
    <text evidence="6">The sequence shown here is derived from an EMBL/GenBank/DDBJ whole genome shotgun (WGS) entry which is preliminary data.</text>
</comment>
<evidence type="ECO:0000256" key="1">
    <source>
        <dbReference type="ARBA" id="ARBA00005672"/>
    </source>
</evidence>
<comment type="similarity">
    <text evidence="1">Belongs to the WD repeat EIPR1 family.</text>
</comment>
<dbReference type="EMBL" id="CAUYUJ010000558">
    <property type="protein sequence ID" value="CAK0791299.1"/>
    <property type="molecule type" value="Genomic_DNA"/>
</dbReference>
<dbReference type="InterPro" id="IPR019775">
    <property type="entry name" value="WD40_repeat_CS"/>
</dbReference>
<keyword evidence="7" id="KW-1185">Reference proteome</keyword>
<accession>A0ABN9PIP4</accession>
<evidence type="ECO:0000256" key="3">
    <source>
        <dbReference type="ARBA" id="ARBA00022737"/>
    </source>
</evidence>
<dbReference type="InterPro" id="IPR015943">
    <property type="entry name" value="WD40/YVTN_repeat-like_dom_sf"/>
</dbReference>
<feature type="domain" description="EIPR1-like beta-propeller" evidence="5">
    <location>
        <begin position="11"/>
        <end position="291"/>
    </location>
</feature>
<dbReference type="PROSITE" id="PS00678">
    <property type="entry name" value="WD_REPEATS_1"/>
    <property type="match status" value="1"/>
</dbReference>
<proteinExistence type="inferred from homology"/>
<evidence type="ECO:0000259" key="5">
    <source>
        <dbReference type="Pfam" id="PF23609"/>
    </source>
</evidence>
<keyword evidence="2 4" id="KW-0853">WD repeat</keyword>
<dbReference type="SUPFAM" id="SSF101908">
    <property type="entry name" value="Putative isomerase YbhE"/>
    <property type="match status" value="1"/>
</dbReference>
<dbReference type="PROSITE" id="PS50082">
    <property type="entry name" value="WD_REPEATS_2"/>
    <property type="match status" value="1"/>
</dbReference>
<dbReference type="SMART" id="SM00320">
    <property type="entry name" value="WD40"/>
    <property type="match status" value="6"/>
</dbReference>
<name>A0ABN9PIP4_9DINO</name>
<evidence type="ECO:0000256" key="2">
    <source>
        <dbReference type="ARBA" id="ARBA00022574"/>
    </source>
</evidence>
<dbReference type="PANTHER" id="PTHR14205">
    <property type="entry name" value="WD-REPEAT PROTEIN"/>
    <property type="match status" value="1"/>
</dbReference>
<dbReference type="InterPro" id="IPR001680">
    <property type="entry name" value="WD40_rpt"/>
</dbReference>
<dbReference type="InterPro" id="IPR040323">
    <property type="entry name" value="EIPR1"/>
</dbReference>
<sequence>MAQTRPGVYFCQQAARRVSPVPGGDGGRHRFMVGTCSLQRKNEVHLVEFSEETAEVVLQQVLPHADEMWQLSVSPTDARRVLTYASGKAGGPGALRLWRAGDRGAQEGRLELLSSLQQDDTEAPLGPVKSLLWDPHHEGNVLVAGAETVQVFQCTQGKMTRVSALQAEPGRGHELTRCHAACLDPHHPQQVSTVDDTHLKTWDLRSSRLAFRRDNAHLFGARDVDYNPNVPYQVLTAGEDAVLRFWDLRNSSKCLLALSGGHHHWIVHARYNHHHDQLVLSCGADSAVCLWRAGSVASQPLDRLLDRPASSVFVKRQGSSCAAGEDGASRPPDGLIQRFEEHEDSIYSCCWSATDAWAFASVSYDGKLVVNRVPGEEKYRILL</sequence>
<gene>
    <name evidence="6" type="ORF">PCOR1329_LOCUS2240</name>
</gene>
<evidence type="ECO:0000256" key="4">
    <source>
        <dbReference type="PROSITE-ProRule" id="PRU00221"/>
    </source>
</evidence>
<evidence type="ECO:0000313" key="6">
    <source>
        <dbReference type="EMBL" id="CAK0791299.1"/>
    </source>
</evidence>
<feature type="repeat" description="WD" evidence="4">
    <location>
        <begin position="214"/>
        <end position="256"/>
    </location>
</feature>
<protein>
    <recommendedName>
        <fullName evidence="5">EIPR1-like beta-propeller domain-containing protein</fullName>
    </recommendedName>
</protein>
<organism evidence="6 7">
    <name type="scientific">Prorocentrum cordatum</name>
    <dbReference type="NCBI Taxonomy" id="2364126"/>
    <lineage>
        <taxon>Eukaryota</taxon>
        <taxon>Sar</taxon>
        <taxon>Alveolata</taxon>
        <taxon>Dinophyceae</taxon>
        <taxon>Prorocentrales</taxon>
        <taxon>Prorocentraceae</taxon>
        <taxon>Prorocentrum</taxon>
    </lineage>
</organism>
<dbReference type="InterPro" id="IPR059104">
    <property type="entry name" value="Beta-prop_EIPR1-like"/>
</dbReference>